<feature type="chain" id="PRO_5012521710" evidence="1">
    <location>
        <begin position="23"/>
        <end position="123"/>
    </location>
</feature>
<evidence type="ECO:0000313" key="3">
    <source>
        <dbReference type="Proteomes" id="UP000184356"/>
    </source>
</evidence>
<protein>
    <submittedName>
        <fullName evidence="2">Uncharacterized protein</fullName>
    </submittedName>
</protein>
<dbReference type="VEuPathDB" id="FungiDB:ASPSYDRAFT_138027"/>
<keyword evidence="1" id="KW-0732">Signal</keyword>
<dbReference type="RefSeq" id="XP_040695981.1">
    <property type="nucleotide sequence ID" value="XM_040840817.1"/>
</dbReference>
<dbReference type="Proteomes" id="UP000184356">
    <property type="component" value="Unassembled WGS sequence"/>
</dbReference>
<feature type="signal peptide" evidence="1">
    <location>
        <begin position="1"/>
        <end position="22"/>
    </location>
</feature>
<gene>
    <name evidence="2" type="ORF">ASPSYDRAFT_138027</name>
</gene>
<dbReference type="GeneID" id="63756890"/>
<dbReference type="AlphaFoldDB" id="A0A1L9SYB9"/>
<organism evidence="2 3">
    <name type="scientific">Aspergillus sydowii CBS 593.65</name>
    <dbReference type="NCBI Taxonomy" id="1036612"/>
    <lineage>
        <taxon>Eukaryota</taxon>
        <taxon>Fungi</taxon>
        <taxon>Dikarya</taxon>
        <taxon>Ascomycota</taxon>
        <taxon>Pezizomycotina</taxon>
        <taxon>Eurotiomycetes</taxon>
        <taxon>Eurotiomycetidae</taxon>
        <taxon>Eurotiales</taxon>
        <taxon>Aspergillaceae</taxon>
        <taxon>Aspergillus</taxon>
        <taxon>Aspergillus subgen. Nidulantes</taxon>
    </lineage>
</organism>
<accession>A0A1L9SYB9</accession>
<reference evidence="3" key="1">
    <citation type="journal article" date="2017" name="Genome Biol.">
        <title>Comparative genomics reveals high biological diversity and specific adaptations in the industrially and medically important fungal genus Aspergillus.</title>
        <authorList>
            <person name="de Vries R.P."/>
            <person name="Riley R."/>
            <person name="Wiebenga A."/>
            <person name="Aguilar-Osorio G."/>
            <person name="Amillis S."/>
            <person name="Uchima C.A."/>
            <person name="Anderluh G."/>
            <person name="Asadollahi M."/>
            <person name="Askin M."/>
            <person name="Barry K."/>
            <person name="Battaglia E."/>
            <person name="Bayram O."/>
            <person name="Benocci T."/>
            <person name="Braus-Stromeyer S.A."/>
            <person name="Caldana C."/>
            <person name="Canovas D."/>
            <person name="Cerqueira G.C."/>
            <person name="Chen F."/>
            <person name="Chen W."/>
            <person name="Choi C."/>
            <person name="Clum A."/>
            <person name="Dos Santos R.A."/>
            <person name="Damasio A.R."/>
            <person name="Diallinas G."/>
            <person name="Emri T."/>
            <person name="Fekete E."/>
            <person name="Flipphi M."/>
            <person name="Freyberg S."/>
            <person name="Gallo A."/>
            <person name="Gournas C."/>
            <person name="Habgood R."/>
            <person name="Hainaut M."/>
            <person name="Harispe M.L."/>
            <person name="Henrissat B."/>
            <person name="Hilden K.S."/>
            <person name="Hope R."/>
            <person name="Hossain A."/>
            <person name="Karabika E."/>
            <person name="Karaffa L."/>
            <person name="Karanyi Z."/>
            <person name="Krasevec N."/>
            <person name="Kuo A."/>
            <person name="Kusch H."/>
            <person name="LaButti K."/>
            <person name="Lagendijk E.L."/>
            <person name="Lapidus A."/>
            <person name="Levasseur A."/>
            <person name="Lindquist E."/>
            <person name="Lipzen A."/>
            <person name="Logrieco A.F."/>
            <person name="MacCabe A."/>
            <person name="Maekelae M.R."/>
            <person name="Malavazi I."/>
            <person name="Melin P."/>
            <person name="Meyer V."/>
            <person name="Mielnichuk N."/>
            <person name="Miskei M."/>
            <person name="Molnar A.P."/>
            <person name="Mule G."/>
            <person name="Ngan C.Y."/>
            <person name="Orejas M."/>
            <person name="Orosz E."/>
            <person name="Ouedraogo J.P."/>
            <person name="Overkamp K.M."/>
            <person name="Park H.-S."/>
            <person name="Perrone G."/>
            <person name="Piumi F."/>
            <person name="Punt P.J."/>
            <person name="Ram A.F."/>
            <person name="Ramon A."/>
            <person name="Rauscher S."/>
            <person name="Record E."/>
            <person name="Riano-Pachon D.M."/>
            <person name="Robert V."/>
            <person name="Roehrig J."/>
            <person name="Ruller R."/>
            <person name="Salamov A."/>
            <person name="Salih N.S."/>
            <person name="Samson R.A."/>
            <person name="Sandor E."/>
            <person name="Sanguinetti M."/>
            <person name="Schuetze T."/>
            <person name="Sepcic K."/>
            <person name="Shelest E."/>
            <person name="Sherlock G."/>
            <person name="Sophianopoulou V."/>
            <person name="Squina F.M."/>
            <person name="Sun H."/>
            <person name="Susca A."/>
            <person name="Todd R.B."/>
            <person name="Tsang A."/>
            <person name="Unkles S.E."/>
            <person name="van de Wiele N."/>
            <person name="van Rossen-Uffink D."/>
            <person name="Oliveira J.V."/>
            <person name="Vesth T.C."/>
            <person name="Visser J."/>
            <person name="Yu J.-H."/>
            <person name="Zhou M."/>
            <person name="Andersen M.R."/>
            <person name="Archer D.B."/>
            <person name="Baker S.E."/>
            <person name="Benoit I."/>
            <person name="Brakhage A.A."/>
            <person name="Braus G.H."/>
            <person name="Fischer R."/>
            <person name="Frisvad J.C."/>
            <person name="Goldman G.H."/>
            <person name="Houbraken J."/>
            <person name="Oakley B."/>
            <person name="Pocsi I."/>
            <person name="Scazzocchio C."/>
            <person name="Seiboth B."/>
            <person name="vanKuyk P.A."/>
            <person name="Wortman J."/>
            <person name="Dyer P.S."/>
            <person name="Grigoriev I.V."/>
        </authorList>
    </citation>
    <scope>NUCLEOTIDE SEQUENCE [LARGE SCALE GENOMIC DNA]</scope>
    <source>
        <strain evidence="3">CBS 593.65</strain>
    </source>
</reference>
<sequence length="123" mass="13390">MGRASDNMIICFSVLLSRSVAGCIIGSRRKRHHATGLTQTCNGKQRAKQSRNCLLLSHKFVAMGSPFKKQICRKPITVPVKRAPESAAGLINDPGGALQGQSEAVHLLRSDEVDSFCKQNDEI</sequence>
<keyword evidence="3" id="KW-1185">Reference proteome</keyword>
<evidence type="ECO:0000256" key="1">
    <source>
        <dbReference type="SAM" id="SignalP"/>
    </source>
</evidence>
<name>A0A1L9SYB9_9EURO</name>
<evidence type="ECO:0000313" key="2">
    <source>
        <dbReference type="EMBL" id="OJJ52175.1"/>
    </source>
</evidence>
<proteinExistence type="predicted"/>
<dbReference type="EMBL" id="KV878604">
    <property type="protein sequence ID" value="OJJ52175.1"/>
    <property type="molecule type" value="Genomic_DNA"/>
</dbReference>